<evidence type="ECO:0000313" key="2">
    <source>
        <dbReference type="Proteomes" id="UP000193467"/>
    </source>
</evidence>
<sequence length="373" mass="41165">MAGSPLPPASSSSALSASSAASDATSLPSLPLELVQLILDFAVPPPGYGEWTERKSILHAFALVSRRWRETYQPQLFGDVVLRTANSALRFKESAGNVKLAKLVNTIRVGSQWEGQPKGFDGDASKCQLGDIFRRCTSLKTLQIGRMDNVDEQDIAAAERLESLAIWDSLIGIPGSYVTLSLAVRHLFLDGNAHVHSGELSFASRFPHLSALAIAVPPPPFHDPRPRSLPALKALSLRNNDAVINWDSLKGLLLLHCDVEFLRNPSVFDALPSSLRYLRVTSGHFFGSDVLTPGLRSQEARLANLEELILPLRLSTAAAFEGLRSWAREKNLKIRWERDEDGQGTVWDEGFWECVRRVEAEVRRRSKPSVDSP</sequence>
<evidence type="ECO:0000313" key="1">
    <source>
        <dbReference type="EMBL" id="ORY45849.1"/>
    </source>
</evidence>
<reference evidence="1 2" key="1">
    <citation type="submission" date="2016-07" db="EMBL/GenBank/DDBJ databases">
        <title>Pervasive Adenine N6-methylation of Active Genes in Fungi.</title>
        <authorList>
            <consortium name="DOE Joint Genome Institute"/>
            <person name="Mondo S.J."/>
            <person name="Dannebaum R.O."/>
            <person name="Kuo R.C."/>
            <person name="Labutti K."/>
            <person name="Haridas S."/>
            <person name="Kuo A."/>
            <person name="Salamov A."/>
            <person name="Ahrendt S.R."/>
            <person name="Lipzen A."/>
            <person name="Sullivan W."/>
            <person name="Andreopoulos W.B."/>
            <person name="Clum A."/>
            <person name="Lindquist E."/>
            <person name="Daum C."/>
            <person name="Ramamoorthy G.K."/>
            <person name="Gryganskyi A."/>
            <person name="Culley D."/>
            <person name="Magnuson J.K."/>
            <person name="James T.Y."/>
            <person name="O'Malley M.A."/>
            <person name="Stajich J.E."/>
            <person name="Spatafora J.W."/>
            <person name="Visel A."/>
            <person name="Grigoriev I.V."/>
        </authorList>
    </citation>
    <scope>NUCLEOTIDE SEQUENCE [LARGE SCALE GENOMIC DNA]</scope>
    <source>
        <strain evidence="1 2">62-1032</strain>
    </source>
</reference>
<dbReference type="SUPFAM" id="SSF52047">
    <property type="entry name" value="RNI-like"/>
    <property type="match status" value="1"/>
</dbReference>
<proteinExistence type="predicted"/>
<gene>
    <name evidence="1" type="ORF">BCR35DRAFT_311075</name>
</gene>
<evidence type="ECO:0008006" key="3">
    <source>
        <dbReference type="Google" id="ProtNLM"/>
    </source>
</evidence>
<dbReference type="InParanoid" id="A0A1Y2CFN8"/>
<accession>A0A1Y2CFN8</accession>
<dbReference type="Gene3D" id="3.80.10.10">
    <property type="entry name" value="Ribonuclease Inhibitor"/>
    <property type="match status" value="1"/>
</dbReference>
<dbReference type="Proteomes" id="UP000193467">
    <property type="component" value="Unassembled WGS sequence"/>
</dbReference>
<comment type="caution">
    <text evidence="1">The sequence shown here is derived from an EMBL/GenBank/DDBJ whole genome shotgun (WGS) entry which is preliminary data.</text>
</comment>
<dbReference type="InterPro" id="IPR032675">
    <property type="entry name" value="LRR_dom_sf"/>
</dbReference>
<dbReference type="EMBL" id="MCGR01000122">
    <property type="protein sequence ID" value="ORY45849.1"/>
    <property type="molecule type" value="Genomic_DNA"/>
</dbReference>
<name>A0A1Y2CFN8_9BASI</name>
<organism evidence="1 2">
    <name type="scientific">Leucosporidium creatinivorum</name>
    <dbReference type="NCBI Taxonomy" id="106004"/>
    <lineage>
        <taxon>Eukaryota</taxon>
        <taxon>Fungi</taxon>
        <taxon>Dikarya</taxon>
        <taxon>Basidiomycota</taxon>
        <taxon>Pucciniomycotina</taxon>
        <taxon>Microbotryomycetes</taxon>
        <taxon>Leucosporidiales</taxon>
        <taxon>Leucosporidium</taxon>
    </lineage>
</organism>
<keyword evidence="2" id="KW-1185">Reference proteome</keyword>
<dbReference type="AlphaFoldDB" id="A0A1Y2CFN8"/>
<protein>
    <recommendedName>
        <fullName evidence="3">F-box domain-containing protein</fullName>
    </recommendedName>
</protein>